<dbReference type="Pfam" id="PF01850">
    <property type="entry name" value="PIN"/>
    <property type="match status" value="1"/>
</dbReference>
<keyword evidence="5 8" id="KW-0378">Hydrolase</keyword>
<dbReference type="AlphaFoldDB" id="A0A2S6NPI1"/>
<dbReference type="Gene3D" id="3.40.50.1010">
    <property type="entry name" value="5'-nuclease"/>
    <property type="match status" value="1"/>
</dbReference>
<dbReference type="RefSeq" id="WP_104516876.1">
    <property type="nucleotide sequence ID" value="NZ_NHRY01000022.1"/>
</dbReference>
<dbReference type="GO" id="GO:0000287">
    <property type="term" value="F:magnesium ion binding"/>
    <property type="evidence" value="ECO:0007669"/>
    <property type="project" value="UniProtKB-UniRule"/>
</dbReference>
<name>A0A2S6NPI1_RHOGL</name>
<evidence type="ECO:0000256" key="6">
    <source>
        <dbReference type="ARBA" id="ARBA00022842"/>
    </source>
</evidence>
<proteinExistence type="inferred from homology"/>
<dbReference type="EMBL" id="NHRY01000022">
    <property type="protein sequence ID" value="PPQ40801.1"/>
    <property type="molecule type" value="Genomic_DNA"/>
</dbReference>
<evidence type="ECO:0000313" key="10">
    <source>
        <dbReference type="EMBL" id="PPQ40801.1"/>
    </source>
</evidence>
<evidence type="ECO:0000256" key="4">
    <source>
        <dbReference type="ARBA" id="ARBA00022723"/>
    </source>
</evidence>
<sequence>MVVDASAIIAILTREPDADELIERLGSAVRPMTSAVAVFEAVAGLCRKRHASVEEAEADVAEFLRIAGIALVPIAAEEASLALSAFARYGKGCGHPAQLNMGDCFAYAVARRHRSALLFKGDDFSRTDIVAGNSR</sequence>
<comment type="similarity">
    <text evidence="7 8">Belongs to the PINc/VapC protein family.</text>
</comment>
<dbReference type="PANTHER" id="PTHR33653:SF1">
    <property type="entry name" value="RIBONUCLEASE VAPC2"/>
    <property type="match status" value="1"/>
</dbReference>
<dbReference type="InterPro" id="IPR050556">
    <property type="entry name" value="Type_II_TA_system_RNase"/>
</dbReference>
<dbReference type="OrthoDB" id="32625at2"/>
<comment type="cofactor">
    <cofactor evidence="1 8">
        <name>Mg(2+)</name>
        <dbReference type="ChEBI" id="CHEBI:18420"/>
    </cofactor>
</comment>
<comment type="caution">
    <text evidence="10">The sequence shown here is derived from an EMBL/GenBank/DDBJ whole genome shotgun (WGS) entry which is preliminary data.</text>
</comment>
<evidence type="ECO:0000259" key="9">
    <source>
        <dbReference type="Pfam" id="PF01850"/>
    </source>
</evidence>
<protein>
    <recommendedName>
        <fullName evidence="8">Ribonuclease VapC</fullName>
        <shortName evidence="8">RNase VapC</shortName>
        <ecNumber evidence="8">3.1.-.-</ecNumber>
    </recommendedName>
    <alternativeName>
        <fullName evidence="8">Toxin VapC</fullName>
    </alternativeName>
</protein>
<dbReference type="InterPro" id="IPR029060">
    <property type="entry name" value="PIN-like_dom_sf"/>
</dbReference>
<keyword evidence="6 8" id="KW-0460">Magnesium</keyword>
<dbReference type="GO" id="GO:0016787">
    <property type="term" value="F:hydrolase activity"/>
    <property type="evidence" value="ECO:0007669"/>
    <property type="project" value="UniProtKB-KW"/>
</dbReference>
<organism evidence="10 11">
    <name type="scientific">Rhodopila globiformis</name>
    <name type="common">Rhodopseudomonas globiformis</name>
    <dbReference type="NCBI Taxonomy" id="1071"/>
    <lineage>
        <taxon>Bacteria</taxon>
        <taxon>Pseudomonadati</taxon>
        <taxon>Pseudomonadota</taxon>
        <taxon>Alphaproteobacteria</taxon>
        <taxon>Acetobacterales</taxon>
        <taxon>Acetobacteraceae</taxon>
        <taxon>Rhodopila</taxon>
    </lineage>
</organism>
<keyword evidence="11" id="KW-1185">Reference proteome</keyword>
<dbReference type="HAMAP" id="MF_00265">
    <property type="entry name" value="VapC_Nob1"/>
    <property type="match status" value="1"/>
</dbReference>
<feature type="domain" description="PIN" evidence="9">
    <location>
        <begin position="1"/>
        <end position="128"/>
    </location>
</feature>
<evidence type="ECO:0000256" key="5">
    <source>
        <dbReference type="ARBA" id="ARBA00022801"/>
    </source>
</evidence>
<gene>
    <name evidence="8" type="primary">vapC</name>
    <name evidence="10" type="ORF">CCS01_00435</name>
</gene>
<evidence type="ECO:0000256" key="7">
    <source>
        <dbReference type="ARBA" id="ARBA00038093"/>
    </source>
</evidence>
<keyword evidence="3 8" id="KW-0540">Nuclease</keyword>
<dbReference type="GO" id="GO:0004540">
    <property type="term" value="F:RNA nuclease activity"/>
    <property type="evidence" value="ECO:0007669"/>
    <property type="project" value="InterPro"/>
</dbReference>
<keyword evidence="8" id="KW-0800">Toxin</keyword>
<dbReference type="InterPro" id="IPR002716">
    <property type="entry name" value="PIN_dom"/>
</dbReference>
<dbReference type="GO" id="GO:0090729">
    <property type="term" value="F:toxin activity"/>
    <property type="evidence" value="ECO:0007669"/>
    <property type="project" value="UniProtKB-KW"/>
</dbReference>
<evidence type="ECO:0000313" key="11">
    <source>
        <dbReference type="Proteomes" id="UP000239724"/>
    </source>
</evidence>
<evidence type="ECO:0000256" key="2">
    <source>
        <dbReference type="ARBA" id="ARBA00022649"/>
    </source>
</evidence>
<evidence type="ECO:0000256" key="8">
    <source>
        <dbReference type="HAMAP-Rule" id="MF_00265"/>
    </source>
</evidence>
<dbReference type="Proteomes" id="UP000239724">
    <property type="component" value="Unassembled WGS sequence"/>
</dbReference>
<keyword evidence="4 8" id="KW-0479">Metal-binding</keyword>
<evidence type="ECO:0000256" key="3">
    <source>
        <dbReference type="ARBA" id="ARBA00022722"/>
    </source>
</evidence>
<keyword evidence="2 8" id="KW-1277">Toxin-antitoxin system</keyword>
<dbReference type="EC" id="3.1.-.-" evidence="8"/>
<evidence type="ECO:0000256" key="1">
    <source>
        <dbReference type="ARBA" id="ARBA00001946"/>
    </source>
</evidence>
<reference evidence="10 11" key="1">
    <citation type="journal article" date="2018" name="Arch. Microbiol.">
        <title>New insights into the metabolic potential of the phototrophic purple bacterium Rhodopila globiformis DSM 161(T) from its draft genome sequence and evidence for a vanadium-dependent nitrogenase.</title>
        <authorList>
            <person name="Imhoff J.F."/>
            <person name="Rahn T."/>
            <person name="Kunzel S."/>
            <person name="Neulinger S.C."/>
        </authorList>
    </citation>
    <scope>NUCLEOTIDE SEQUENCE [LARGE SCALE GENOMIC DNA]</scope>
    <source>
        <strain evidence="10 11">DSM 161</strain>
    </source>
</reference>
<feature type="binding site" evidence="8">
    <location>
        <position position="103"/>
    </location>
    <ligand>
        <name>Mg(2+)</name>
        <dbReference type="ChEBI" id="CHEBI:18420"/>
    </ligand>
</feature>
<dbReference type="PANTHER" id="PTHR33653">
    <property type="entry name" value="RIBONUCLEASE VAPC2"/>
    <property type="match status" value="1"/>
</dbReference>
<feature type="binding site" evidence="8">
    <location>
        <position position="4"/>
    </location>
    <ligand>
        <name>Mg(2+)</name>
        <dbReference type="ChEBI" id="CHEBI:18420"/>
    </ligand>
</feature>
<comment type="function">
    <text evidence="8">Toxic component of a toxin-antitoxin (TA) system. An RNase.</text>
</comment>
<accession>A0A2S6NPI1</accession>
<dbReference type="CDD" id="cd09871">
    <property type="entry name" value="PIN_MtVapC28-VapC30-like"/>
    <property type="match status" value="1"/>
</dbReference>
<dbReference type="SUPFAM" id="SSF88723">
    <property type="entry name" value="PIN domain-like"/>
    <property type="match status" value="1"/>
</dbReference>
<dbReference type="InterPro" id="IPR022907">
    <property type="entry name" value="VapC_family"/>
</dbReference>